<protein>
    <recommendedName>
        <fullName evidence="2">UPF0125 protein G3I74_02255</fullName>
    </recommendedName>
</protein>
<organism evidence="3 4">
    <name type="scientific">Wenzhouxiangella limi</name>
    <dbReference type="NCBI Taxonomy" id="2707351"/>
    <lineage>
        <taxon>Bacteria</taxon>
        <taxon>Pseudomonadati</taxon>
        <taxon>Pseudomonadota</taxon>
        <taxon>Gammaproteobacteria</taxon>
        <taxon>Chromatiales</taxon>
        <taxon>Wenzhouxiangellaceae</taxon>
        <taxon>Wenzhouxiangella</taxon>
    </lineage>
</organism>
<accession>A0A845UVI7</accession>
<keyword evidence="4" id="KW-1185">Reference proteome</keyword>
<evidence type="ECO:0000313" key="4">
    <source>
        <dbReference type="Proteomes" id="UP000484885"/>
    </source>
</evidence>
<comment type="similarity">
    <text evidence="1 2">Belongs to the UPF0125 (RnfH) family.</text>
</comment>
<dbReference type="Proteomes" id="UP000484885">
    <property type="component" value="Unassembled WGS sequence"/>
</dbReference>
<sequence length="100" mass="11270">MEKQLHVEVAAALPDRQVVVPLVLSEGATVQHAIDAAGLDSRLPEFEFDNRRIGIFGRVCRPDRLLRDGDRVELYRPLKADPKEIRRQLAELERAGKKSG</sequence>
<dbReference type="PANTHER" id="PTHR37483:SF1">
    <property type="entry name" value="UPF0125 PROTEIN RATB"/>
    <property type="match status" value="1"/>
</dbReference>
<dbReference type="PANTHER" id="PTHR37483">
    <property type="entry name" value="UPF0125 PROTEIN RATB"/>
    <property type="match status" value="1"/>
</dbReference>
<dbReference type="InterPro" id="IPR005346">
    <property type="entry name" value="RnfH"/>
</dbReference>
<gene>
    <name evidence="3" type="ORF">G3I74_02255</name>
</gene>
<reference evidence="3 4" key="1">
    <citation type="submission" date="2020-02" db="EMBL/GenBank/DDBJ databases">
        <authorList>
            <person name="Zhang X.-Y."/>
        </authorList>
    </citation>
    <scope>NUCLEOTIDE SEQUENCE [LARGE SCALE GENOMIC DNA]</scope>
    <source>
        <strain evidence="3 4">C33</strain>
    </source>
</reference>
<dbReference type="Gene3D" id="3.10.20.280">
    <property type="entry name" value="RnfH-like"/>
    <property type="match status" value="1"/>
</dbReference>
<dbReference type="Pfam" id="PF03658">
    <property type="entry name" value="Ub-RnfH"/>
    <property type="match status" value="1"/>
</dbReference>
<comment type="caution">
    <text evidence="3">The sequence shown here is derived from an EMBL/GenBank/DDBJ whole genome shotgun (WGS) entry which is preliminary data.</text>
</comment>
<dbReference type="InterPro" id="IPR037021">
    <property type="entry name" value="RnfH_sf"/>
</dbReference>
<dbReference type="NCBIfam" id="NF002490">
    <property type="entry name" value="PRK01777.1"/>
    <property type="match status" value="1"/>
</dbReference>
<dbReference type="SUPFAM" id="SSF54285">
    <property type="entry name" value="MoaD/ThiS"/>
    <property type="match status" value="1"/>
</dbReference>
<dbReference type="AlphaFoldDB" id="A0A845UVI7"/>
<dbReference type="RefSeq" id="WP_164209884.1">
    <property type="nucleotide sequence ID" value="NZ_JAAGSC010000031.1"/>
</dbReference>
<proteinExistence type="inferred from homology"/>
<dbReference type="EMBL" id="JAAGSC010000031">
    <property type="protein sequence ID" value="NDY94554.1"/>
    <property type="molecule type" value="Genomic_DNA"/>
</dbReference>
<evidence type="ECO:0000256" key="2">
    <source>
        <dbReference type="HAMAP-Rule" id="MF_00460"/>
    </source>
</evidence>
<dbReference type="HAMAP" id="MF_00460">
    <property type="entry name" value="UPF0125_RnfH"/>
    <property type="match status" value="1"/>
</dbReference>
<evidence type="ECO:0000256" key="1">
    <source>
        <dbReference type="ARBA" id="ARBA00010645"/>
    </source>
</evidence>
<evidence type="ECO:0000313" key="3">
    <source>
        <dbReference type="EMBL" id="NDY94554.1"/>
    </source>
</evidence>
<name>A0A845UVI7_9GAMM</name>
<dbReference type="InterPro" id="IPR016155">
    <property type="entry name" value="Mopterin_synth/thiamin_S_b"/>
</dbReference>